<name>A0A947D966_9CYAN</name>
<keyword evidence="2" id="KW-0326">Glycosidase</keyword>
<dbReference type="GO" id="GO:0016798">
    <property type="term" value="F:hydrolase activity, acting on glycosyl bonds"/>
    <property type="evidence" value="ECO:0007669"/>
    <property type="project" value="UniProtKB-KW"/>
</dbReference>
<dbReference type="AlphaFoldDB" id="A0A947D966"/>
<sequence length="321" mass="34747">MQRDKKHRKLSLFLGFALGLTQCSTPPVIELEPIDVSQAPVSRPQLTVENWPDDAAAVANVHIVTIPPNYPMDVAVDEGLKTVEEFAVETKALGVLNGGFFDPNNAQTTSFITVDGSLVADPRDNSRLLDNSDLAVYMEQILNRSEFRRYDCGEAIRYDITFHQGPVPDNCVLHSALGAGPQLLPDDSSQAEGFTDYADGTLIRDAIGSQQRNARSTIGIKQDGTLVWVMVAQITPSGGMTLPELSAFMASLGIQKALNLDGGSSSSLYASWPDIGASDIEDGVQPRSYYGRLDQMGQTIQRPVKSVLLFSRETGAPLSTD</sequence>
<reference evidence="2" key="1">
    <citation type="submission" date="2020-11" db="EMBL/GenBank/DDBJ databases">
        <authorList>
            <person name="Konstantinou D."/>
            <person name="Gkelis S."/>
            <person name="Popin R."/>
            <person name="Fewer D."/>
            <person name="Sivonen K."/>
        </authorList>
    </citation>
    <scope>NUCLEOTIDE SEQUENCE</scope>
    <source>
        <strain evidence="2">TAU-MAC 1115</strain>
    </source>
</reference>
<evidence type="ECO:0000259" key="1">
    <source>
        <dbReference type="Pfam" id="PF09992"/>
    </source>
</evidence>
<organism evidence="2 3">
    <name type="scientific">Leptothoe spongobia TAU-MAC 1115</name>
    <dbReference type="NCBI Taxonomy" id="1967444"/>
    <lineage>
        <taxon>Bacteria</taxon>
        <taxon>Bacillati</taxon>
        <taxon>Cyanobacteriota</taxon>
        <taxon>Cyanophyceae</taxon>
        <taxon>Nodosilineales</taxon>
        <taxon>Cymatolegaceae</taxon>
        <taxon>Leptothoe</taxon>
        <taxon>Leptothoe spongobia</taxon>
    </lineage>
</organism>
<dbReference type="PANTHER" id="PTHR40446">
    <property type="entry name" value="N-ACETYLGLUCOSAMINE-1-PHOSPHODIESTER ALPHA-N-ACETYLGLUCOSAMINIDASE"/>
    <property type="match status" value="1"/>
</dbReference>
<protein>
    <submittedName>
        <fullName evidence="2">Phosphodiester glycosidase family protein</fullName>
    </submittedName>
</protein>
<keyword evidence="2" id="KW-0378">Hydrolase</keyword>
<proteinExistence type="predicted"/>
<keyword evidence="3" id="KW-1185">Reference proteome</keyword>
<evidence type="ECO:0000313" key="2">
    <source>
        <dbReference type="EMBL" id="MBT9313808.1"/>
    </source>
</evidence>
<evidence type="ECO:0000313" key="3">
    <source>
        <dbReference type="Proteomes" id="UP000717364"/>
    </source>
</evidence>
<accession>A0A947D966</accession>
<dbReference type="PANTHER" id="PTHR40446:SF2">
    <property type="entry name" value="N-ACETYLGLUCOSAMINE-1-PHOSPHODIESTER ALPHA-N-ACETYLGLUCOSAMINIDASE"/>
    <property type="match status" value="1"/>
</dbReference>
<dbReference type="Pfam" id="PF09992">
    <property type="entry name" value="NAGPA"/>
    <property type="match status" value="1"/>
</dbReference>
<dbReference type="InterPro" id="IPR018711">
    <property type="entry name" value="NAGPA"/>
</dbReference>
<dbReference type="EMBL" id="JADOES010000001">
    <property type="protein sequence ID" value="MBT9313808.1"/>
    <property type="molecule type" value="Genomic_DNA"/>
</dbReference>
<reference evidence="2" key="2">
    <citation type="journal article" date="2021" name="Mar. Drugs">
        <title>Genome Reduction and Secondary Metabolism of the Marine Sponge-Associated Cyanobacterium Leptothoe.</title>
        <authorList>
            <person name="Konstantinou D."/>
            <person name="Popin R.V."/>
            <person name="Fewer D.P."/>
            <person name="Sivonen K."/>
            <person name="Gkelis S."/>
        </authorList>
    </citation>
    <scope>NUCLEOTIDE SEQUENCE</scope>
    <source>
        <strain evidence="2">TAU-MAC 1115</strain>
    </source>
</reference>
<gene>
    <name evidence="2" type="ORF">IXB50_00010</name>
</gene>
<dbReference type="RefSeq" id="WP_215606883.1">
    <property type="nucleotide sequence ID" value="NZ_JADOES010000001.1"/>
</dbReference>
<dbReference type="Proteomes" id="UP000717364">
    <property type="component" value="Unassembled WGS sequence"/>
</dbReference>
<feature type="domain" description="Phosphodiester glycosidase" evidence="1">
    <location>
        <begin position="92"/>
        <end position="309"/>
    </location>
</feature>
<comment type="caution">
    <text evidence="2">The sequence shown here is derived from an EMBL/GenBank/DDBJ whole genome shotgun (WGS) entry which is preliminary data.</text>
</comment>